<dbReference type="EMBL" id="RIBY02000202">
    <property type="protein sequence ID" value="KAH9844932.1"/>
    <property type="molecule type" value="Genomic_DNA"/>
</dbReference>
<gene>
    <name evidence="1" type="ORF">Tdes44962_MAKER07043</name>
</gene>
<dbReference type="Proteomes" id="UP001138500">
    <property type="component" value="Unassembled WGS sequence"/>
</dbReference>
<dbReference type="AlphaFoldDB" id="A0A9W7SZY1"/>
<evidence type="ECO:0000313" key="1">
    <source>
        <dbReference type="EMBL" id="KAH9844932.1"/>
    </source>
</evidence>
<keyword evidence="2" id="KW-1185">Reference proteome</keyword>
<accession>A0A9W7SZY1</accession>
<comment type="caution">
    <text evidence="1">The sequence shown here is derived from an EMBL/GenBank/DDBJ whole genome shotgun (WGS) entry which is preliminary data.</text>
</comment>
<reference evidence="1 2" key="2">
    <citation type="journal article" date="2021" name="Curr. Genet.">
        <title>Genetic response to nitrogen starvation in the aggressive Eucalyptus foliar pathogen Teratosphaeria destructans.</title>
        <authorList>
            <person name="Havenga M."/>
            <person name="Wingfield B.D."/>
            <person name="Wingfield M.J."/>
            <person name="Dreyer L.L."/>
            <person name="Roets F."/>
            <person name="Aylward J."/>
        </authorList>
    </citation>
    <scope>NUCLEOTIDE SEQUENCE [LARGE SCALE GENOMIC DNA]</scope>
    <source>
        <strain evidence="1">CMW44962</strain>
    </source>
</reference>
<proteinExistence type="predicted"/>
<organism evidence="1 2">
    <name type="scientific">Teratosphaeria destructans</name>
    <dbReference type="NCBI Taxonomy" id="418781"/>
    <lineage>
        <taxon>Eukaryota</taxon>
        <taxon>Fungi</taxon>
        <taxon>Dikarya</taxon>
        <taxon>Ascomycota</taxon>
        <taxon>Pezizomycotina</taxon>
        <taxon>Dothideomycetes</taxon>
        <taxon>Dothideomycetidae</taxon>
        <taxon>Mycosphaerellales</taxon>
        <taxon>Teratosphaeriaceae</taxon>
        <taxon>Teratosphaeria</taxon>
    </lineage>
</organism>
<reference evidence="1 2" key="1">
    <citation type="journal article" date="2018" name="IMA Fungus">
        <title>IMA Genome-F 10: Nine draft genome sequences of Claviceps purpurea s.lat., including C. arundinis, C. humidiphila, and C. cf. spartinae, pseudomolecules for the pitch canker pathogen Fusarium circinatum, draft genome of Davidsoniella eucalypti, Grosmannia galeiformis, Quambalaria eucalypti, and Teratosphaeria destructans.</title>
        <authorList>
            <person name="Wingfield B.D."/>
            <person name="Liu M."/>
            <person name="Nguyen H.D."/>
            <person name="Lane F.A."/>
            <person name="Morgan S.W."/>
            <person name="De Vos L."/>
            <person name="Wilken P.M."/>
            <person name="Duong T.A."/>
            <person name="Aylward J."/>
            <person name="Coetzee M.P."/>
            <person name="Dadej K."/>
            <person name="De Beer Z.W."/>
            <person name="Findlay W."/>
            <person name="Havenga M."/>
            <person name="Kolarik M."/>
            <person name="Menzies J.G."/>
            <person name="Naidoo K."/>
            <person name="Pochopski O."/>
            <person name="Shoukouhi P."/>
            <person name="Santana Q.C."/>
            <person name="Seifert K.A."/>
            <person name="Soal N."/>
            <person name="Steenkamp E.T."/>
            <person name="Tatham C.T."/>
            <person name="van der Nest M.A."/>
            <person name="Wingfield M.J."/>
        </authorList>
    </citation>
    <scope>NUCLEOTIDE SEQUENCE [LARGE SCALE GENOMIC DNA]</scope>
    <source>
        <strain evidence="1">CMW44962</strain>
    </source>
</reference>
<evidence type="ECO:0000313" key="2">
    <source>
        <dbReference type="Proteomes" id="UP001138500"/>
    </source>
</evidence>
<sequence>MTTAVPLGDMISGTGVYGRPYRVVPSVETALGVDAAVAGTYTVATGSVVVCPSSYTTARATIFAYIWGEDVFPLLLVPFDP</sequence>
<protein>
    <submittedName>
        <fullName evidence="1">Uncharacterized protein</fullName>
    </submittedName>
</protein>
<name>A0A9W7SZY1_9PEZI</name>